<evidence type="ECO:0000313" key="3">
    <source>
        <dbReference type="Proteomes" id="UP000194236"/>
    </source>
</evidence>
<proteinExistence type="predicted"/>
<gene>
    <name evidence="2" type="ORF">BLA29_013736</name>
</gene>
<accession>A0A1Y3AM84</accession>
<dbReference type="Proteomes" id="UP000194236">
    <property type="component" value="Unassembled WGS sequence"/>
</dbReference>
<dbReference type="GO" id="GO:0005524">
    <property type="term" value="F:ATP binding"/>
    <property type="evidence" value="ECO:0007669"/>
    <property type="project" value="InterPro"/>
</dbReference>
<protein>
    <submittedName>
        <fullName evidence="2">Uncharacterized protein</fullName>
    </submittedName>
</protein>
<evidence type="ECO:0000313" key="2">
    <source>
        <dbReference type="EMBL" id="OTF69562.1"/>
    </source>
</evidence>
<dbReference type="GO" id="GO:0003677">
    <property type="term" value="F:DNA binding"/>
    <property type="evidence" value="ECO:0007669"/>
    <property type="project" value="InterPro"/>
</dbReference>
<dbReference type="AlphaFoldDB" id="A0A1Y3AM84"/>
<organism evidence="2 3">
    <name type="scientific">Euroglyphus maynei</name>
    <name type="common">Mayne's house dust mite</name>
    <dbReference type="NCBI Taxonomy" id="6958"/>
    <lineage>
        <taxon>Eukaryota</taxon>
        <taxon>Metazoa</taxon>
        <taxon>Ecdysozoa</taxon>
        <taxon>Arthropoda</taxon>
        <taxon>Chelicerata</taxon>
        <taxon>Arachnida</taxon>
        <taxon>Acari</taxon>
        <taxon>Acariformes</taxon>
        <taxon>Sarcoptiformes</taxon>
        <taxon>Astigmata</taxon>
        <taxon>Psoroptidia</taxon>
        <taxon>Analgoidea</taxon>
        <taxon>Pyroglyphidae</taxon>
        <taxon>Pyroglyphinae</taxon>
        <taxon>Euroglyphus</taxon>
    </lineage>
</organism>
<feature type="region of interest" description="Disordered" evidence="1">
    <location>
        <begin position="57"/>
        <end position="97"/>
    </location>
</feature>
<feature type="non-terminal residue" evidence="2">
    <location>
        <position position="97"/>
    </location>
</feature>
<comment type="caution">
    <text evidence="2">The sequence shown here is derived from an EMBL/GenBank/DDBJ whole genome shotgun (WGS) entry which is preliminary data.</text>
</comment>
<keyword evidence="3" id="KW-1185">Reference proteome</keyword>
<name>A0A1Y3AM84_EURMA</name>
<evidence type="ECO:0000256" key="1">
    <source>
        <dbReference type="SAM" id="MobiDB-lite"/>
    </source>
</evidence>
<dbReference type="EMBL" id="MUJZ01069819">
    <property type="protein sequence ID" value="OTF69562.1"/>
    <property type="molecule type" value="Genomic_DNA"/>
</dbReference>
<dbReference type="InterPro" id="IPR013757">
    <property type="entry name" value="Topo_IIA_A_a_sf"/>
</dbReference>
<reference evidence="2 3" key="1">
    <citation type="submission" date="2017-03" db="EMBL/GenBank/DDBJ databases">
        <title>Genome Survey of Euroglyphus maynei.</title>
        <authorList>
            <person name="Arlian L.G."/>
            <person name="Morgan M.S."/>
            <person name="Rider S.D."/>
        </authorList>
    </citation>
    <scope>NUCLEOTIDE SEQUENCE [LARGE SCALE GENOMIC DNA]</scope>
    <source>
        <strain evidence="2">Arlian Lab</strain>
        <tissue evidence="2">Whole body</tissue>
    </source>
</reference>
<dbReference type="Gene3D" id="1.10.268.10">
    <property type="entry name" value="Topoisomerase, domain 3"/>
    <property type="match status" value="1"/>
</dbReference>
<sequence length="97" mass="11644">MLREKVEELLKQRDQKKHELEKLRLSTPEDLWEEDLRQFMDELDQVEQFERDQIESGSNLKMKIKHSSKISSRPVKKQTYNNNGLNDYKPSPDGERI</sequence>
<dbReference type="GO" id="GO:0003918">
    <property type="term" value="F:DNA topoisomerase type II (double strand cut, ATP-hydrolyzing) activity"/>
    <property type="evidence" value="ECO:0007669"/>
    <property type="project" value="InterPro"/>
</dbReference>